<dbReference type="AlphaFoldDB" id="A0A0C2SJV7"/>
<dbReference type="OrthoDB" id="1909930at2"/>
<reference evidence="2 4" key="2">
    <citation type="submission" date="2019-04" db="EMBL/GenBank/DDBJ databases">
        <title>Genome sequencing of Clostridium botulinum Groups I-IV and Clostridium butyricum.</title>
        <authorList>
            <person name="Brunt J."/>
            <person name="Van Vliet A.H.M."/>
            <person name="Stringer S.C."/>
            <person name="Carter A.T."/>
            <person name="Peck M.W."/>
        </authorList>
    </citation>
    <scope>NUCLEOTIDE SEQUENCE [LARGE SCALE GENOMIC DNA]</scope>
    <source>
        <strain evidence="2 4">CB-K-33E</strain>
    </source>
</reference>
<sequence length="117" mass="14363">MNNDSMLCYNSLLNKEDFINYFLDIKTLDTKIPKINLKETYNFYYINILFSSNKNYLLEIFYKNNFLMLEFYQKNNVNYNFRRIYYLEDINIEAISLFKENKEIKINIPKIKKTKCI</sequence>
<reference evidence="1 3" key="1">
    <citation type="submission" date="2019-02" db="EMBL/GenBank/DDBJ databases">
        <title>Genome sequencing of Clostridium botulinum clinical isolates.</title>
        <authorList>
            <person name="Brunt J."/>
            <person name="Van Vliet A.H.M."/>
            <person name="Stringer S.C."/>
            <person name="Grant K.A."/>
            <person name="Carter A.C."/>
            <person name="Peck M.W."/>
        </authorList>
    </citation>
    <scope>NUCLEOTIDE SEQUENCE [LARGE SCALE GENOMIC DNA]</scope>
    <source>
        <strain evidence="1 3">H113700579</strain>
    </source>
</reference>
<dbReference type="RefSeq" id="WP_041082200.1">
    <property type="nucleotide sequence ID" value="NZ_JACBBU010000022.1"/>
</dbReference>
<evidence type="ECO:0000313" key="4">
    <source>
        <dbReference type="Proteomes" id="UP000473681"/>
    </source>
</evidence>
<evidence type="ECO:0000313" key="3">
    <source>
        <dbReference type="Proteomes" id="UP000472355"/>
    </source>
</evidence>
<name>A0A0C2SJV7_CLOBO</name>
<dbReference type="SUPFAM" id="SSF49764">
    <property type="entry name" value="HSP20-like chaperones"/>
    <property type="match status" value="1"/>
</dbReference>
<dbReference type="Proteomes" id="UP000473681">
    <property type="component" value="Unassembled WGS sequence"/>
</dbReference>
<dbReference type="InterPro" id="IPR008978">
    <property type="entry name" value="HSP20-like_chaperone"/>
</dbReference>
<dbReference type="Proteomes" id="UP000472355">
    <property type="component" value="Unassembled WGS sequence"/>
</dbReference>
<proteinExistence type="predicted"/>
<dbReference type="EMBL" id="SWVK01000022">
    <property type="protein sequence ID" value="NFN36356.1"/>
    <property type="molecule type" value="Genomic_DNA"/>
</dbReference>
<comment type="caution">
    <text evidence="1">The sequence shown here is derived from an EMBL/GenBank/DDBJ whole genome shotgun (WGS) entry which is preliminary data.</text>
</comment>
<dbReference type="EMBL" id="SGKU01000007">
    <property type="protein sequence ID" value="NFA41760.1"/>
    <property type="molecule type" value="Genomic_DNA"/>
</dbReference>
<gene>
    <name evidence="1" type="ORF">EXM65_04000</name>
    <name evidence="2" type="ORF">FDB51_14825</name>
</gene>
<protein>
    <submittedName>
        <fullName evidence="1">Protein phosphatase</fullName>
    </submittedName>
</protein>
<organism evidence="1 3">
    <name type="scientific">Clostridium botulinum</name>
    <dbReference type="NCBI Taxonomy" id="1491"/>
    <lineage>
        <taxon>Bacteria</taxon>
        <taxon>Bacillati</taxon>
        <taxon>Bacillota</taxon>
        <taxon>Clostridia</taxon>
        <taxon>Eubacteriales</taxon>
        <taxon>Clostridiaceae</taxon>
        <taxon>Clostridium</taxon>
    </lineage>
</organism>
<evidence type="ECO:0000313" key="1">
    <source>
        <dbReference type="EMBL" id="NFA41760.1"/>
    </source>
</evidence>
<evidence type="ECO:0000313" key="2">
    <source>
        <dbReference type="EMBL" id="NFN36356.1"/>
    </source>
</evidence>
<accession>A0A0C2SJV7</accession>